<dbReference type="InterPro" id="IPR008969">
    <property type="entry name" value="CarboxyPept-like_regulatory"/>
</dbReference>
<proteinExistence type="predicted"/>
<accession>A0ABT6Y4M7</accession>
<sequence>MKKLLILIYLLNIQSSFSQKLFWEITGKVVDEKQNPVELANVFANNTSFRSTTDSNGSFKLQIPNTVPNIELVVSFVGFQGLRENITQQLGTEKIYSFSLKPIAIPEVTITAKRPKDFKRKWQLFQAALLGQSDFARECKIINPDVIRLQYDDDKNLFASAVEPIYIQNDALGYKITIQMSYFKCNGSQSESVIDQFFEKLVPRDTEQEFIWNKNRKIAFKRSFRNFLVSVANNRLKNDKLEVFQTNFKERTYTVNTSVYEEVAKKNIIPCKLSDFYFYDKIKDEHNLFTNKQLLVFLKEREEEVPIFSDYPYINAMVILPQNTLTFSKGGWLLKPNGVILTGFWANEGLSVSLPADFVIE</sequence>
<evidence type="ECO:0000313" key="2">
    <source>
        <dbReference type="Proteomes" id="UP001236507"/>
    </source>
</evidence>
<dbReference type="RefSeq" id="WP_283343704.1">
    <property type="nucleotide sequence ID" value="NZ_JASHIF010000003.1"/>
</dbReference>
<reference evidence="1 2" key="1">
    <citation type="submission" date="2023-05" db="EMBL/GenBank/DDBJ databases">
        <title>Novel species of genus Flectobacillus isolated from stream in China.</title>
        <authorList>
            <person name="Lu H."/>
        </authorList>
    </citation>
    <scope>NUCLEOTIDE SEQUENCE [LARGE SCALE GENOMIC DNA]</scope>
    <source>
        <strain evidence="1 2">KCTC 42575</strain>
    </source>
</reference>
<protein>
    <submittedName>
        <fullName evidence="1">Carboxypeptidase-like regulatory domain-containing protein</fullName>
    </submittedName>
</protein>
<dbReference type="Proteomes" id="UP001236507">
    <property type="component" value="Unassembled WGS sequence"/>
</dbReference>
<dbReference type="Gene3D" id="2.60.40.1120">
    <property type="entry name" value="Carboxypeptidase-like, regulatory domain"/>
    <property type="match status" value="1"/>
</dbReference>
<dbReference type="SUPFAM" id="SSF49464">
    <property type="entry name" value="Carboxypeptidase regulatory domain-like"/>
    <property type="match status" value="1"/>
</dbReference>
<dbReference type="Pfam" id="PF13715">
    <property type="entry name" value="CarbopepD_reg_2"/>
    <property type="match status" value="1"/>
</dbReference>
<gene>
    <name evidence="1" type="ORF">QM524_04730</name>
</gene>
<keyword evidence="2" id="KW-1185">Reference proteome</keyword>
<evidence type="ECO:0000313" key="1">
    <source>
        <dbReference type="EMBL" id="MDI9858505.1"/>
    </source>
</evidence>
<comment type="caution">
    <text evidence="1">The sequence shown here is derived from an EMBL/GenBank/DDBJ whole genome shotgun (WGS) entry which is preliminary data.</text>
</comment>
<name>A0ABT6Y4M7_9BACT</name>
<organism evidence="1 2">
    <name type="scientific">Flectobacillus roseus</name>
    <dbReference type="NCBI Taxonomy" id="502259"/>
    <lineage>
        <taxon>Bacteria</taxon>
        <taxon>Pseudomonadati</taxon>
        <taxon>Bacteroidota</taxon>
        <taxon>Cytophagia</taxon>
        <taxon>Cytophagales</taxon>
        <taxon>Flectobacillaceae</taxon>
        <taxon>Flectobacillus</taxon>
    </lineage>
</organism>
<dbReference type="EMBL" id="JASHIF010000003">
    <property type="protein sequence ID" value="MDI9858505.1"/>
    <property type="molecule type" value="Genomic_DNA"/>
</dbReference>